<feature type="region of interest" description="Disordered" evidence="1">
    <location>
        <begin position="59"/>
        <end position="129"/>
    </location>
</feature>
<dbReference type="AlphaFoldDB" id="A0A9E7KSP5"/>
<accession>A0A9E7KSP5</accession>
<dbReference type="OrthoDB" id="61110at2759"/>
<evidence type="ECO:0000313" key="3">
    <source>
        <dbReference type="Proteomes" id="UP001055439"/>
    </source>
</evidence>
<organism evidence="2 3">
    <name type="scientific">Musa troglodytarum</name>
    <name type="common">fe'i banana</name>
    <dbReference type="NCBI Taxonomy" id="320322"/>
    <lineage>
        <taxon>Eukaryota</taxon>
        <taxon>Viridiplantae</taxon>
        <taxon>Streptophyta</taxon>
        <taxon>Embryophyta</taxon>
        <taxon>Tracheophyta</taxon>
        <taxon>Spermatophyta</taxon>
        <taxon>Magnoliopsida</taxon>
        <taxon>Liliopsida</taxon>
        <taxon>Zingiberales</taxon>
        <taxon>Musaceae</taxon>
        <taxon>Musa</taxon>
    </lineage>
</organism>
<proteinExistence type="predicted"/>
<keyword evidence="3" id="KW-1185">Reference proteome</keyword>
<reference evidence="2" key="1">
    <citation type="submission" date="2022-05" db="EMBL/GenBank/DDBJ databases">
        <title>The Musa troglodytarum L. genome provides insights into the mechanism of non-climacteric behaviour and enrichment of carotenoids.</title>
        <authorList>
            <person name="Wang J."/>
        </authorList>
    </citation>
    <scope>NUCLEOTIDE SEQUENCE</scope>
    <source>
        <tissue evidence="2">Leaf</tissue>
    </source>
</reference>
<dbReference type="EMBL" id="CP097510">
    <property type="protein sequence ID" value="URE25820.1"/>
    <property type="molecule type" value="Genomic_DNA"/>
</dbReference>
<feature type="region of interest" description="Disordered" evidence="1">
    <location>
        <begin position="1"/>
        <end position="38"/>
    </location>
</feature>
<gene>
    <name evidence="2" type="ORF">MUK42_15699</name>
</gene>
<protein>
    <submittedName>
        <fullName evidence="2">STYKc</fullName>
    </submittedName>
</protein>
<name>A0A9E7KSP5_9LILI</name>
<evidence type="ECO:0000256" key="1">
    <source>
        <dbReference type="SAM" id="MobiDB-lite"/>
    </source>
</evidence>
<evidence type="ECO:0000313" key="2">
    <source>
        <dbReference type="EMBL" id="URE25820.1"/>
    </source>
</evidence>
<sequence>MEIAKVVSLRSHPQPCPHPWQTKAKRSGGVSAATSGAVSVKPDVKNAVEKVRLNALGAREQERTRRMGTSLRDGSALTAKDLVSRAAPAVAKEDSLQNKEEKDEETTPESMRWAAPTTPWEPPNGYIIDSPRMWKDFQTQFSTRSSSSHNCSK</sequence>
<dbReference type="Proteomes" id="UP001055439">
    <property type="component" value="Chromosome 8"/>
</dbReference>
<feature type="compositionally biased region" description="Basic and acidic residues" evidence="1">
    <location>
        <begin position="91"/>
        <end position="101"/>
    </location>
</feature>